<name>A0ABP0MSA7_9DINO</name>
<keyword evidence="1" id="KW-0472">Membrane</keyword>
<evidence type="ECO:0000313" key="2">
    <source>
        <dbReference type="EMBL" id="CAK9053582.1"/>
    </source>
</evidence>
<dbReference type="EMBL" id="CAXAMN010019002">
    <property type="protein sequence ID" value="CAK9053582.1"/>
    <property type="molecule type" value="Genomic_DNA"/>
</dbReference>
<reference evidence="2 3" key="1">
    <citation type="submission" date="2024-02" db="EMBL/GenBank/DDBJ databases">
        <authorList>
            <person name="Chen Y."/>
            <person name="Shah S."/>
            <person name="Dougan E. K."/>
            <person name="Thang M."/>
            <person name="Chan C."/>
        </authorList>
    </citation>
    <scope>NUCLEOTIDE SEQUENCE [LARGE SCALE GENOMIC DNA]</scope>
</reference>
<evidence type="ECO:0000256" key="1">
    <source>
        <dbReference type="SAM" id="Phobius"/>
    </source>
</evidence>
<sequence>MNLTTLTRCSGFFRTPCRFAAETTSTVCRRCRSGLSTAETPRVCNPMKWRQTPNVNPNATSNPSAVFLFYVKLRRSLVCHALASINPVVVVICLGLPVFCGNMWSLEGLTKMRYWKFVFTPNEDS</sequence>
<keyword evidence="1" id="KW-0812">Transmembrane</keyword>
<proteinExistence type="predicted"/>
<dbReference type="Proteomes" id="UP001642484">
    <property type="component" value="Unassembled WGS sequence"/>
</dbReference>
<accession>A0ABP0MSA7</accession>
<feature type="transmembrane region" description="Helical" evidence="1">
    <location>
        <begin position="77"/>
        <end position="99"/>
    </location>
</feature>
<organism evidence="2 3">
    <name type="scientific">Durusdinium trenchii</name>
    <dbReference type="NCBI Taxonomy" id="1381693"/>
    <lineage>
        <taxon>Eukaryota</taxon>
        <taxon>Sar</taxon>
        <taxon>Alveolata</taxon>
        <taxon>Dinophyceae</taxon>
        <taxon>Suessiales</taxon>
        <taxon>Symbiodiniaceae</taxon>
        <taxon>Durusdinium</taxon>
    </lineage>
</organism>
<evidence type="ECO:0000313" key="3">
    <source>
        <dbReference type="Proteomes" id="UP001642484"/>
    </source>
</evidence>
<protein>
    <recommendedName>
        <fullName evidence="4">Transmembrane protein</fullName>
    </recommendedName>
</protein>
<comment type="caution">
    <text evidence="2">The sequence shown here is derived from an EMBL/GenBank/DDBJ whole genome shotgun (WGS) entry which is preliminary data.</text>
</comment>
<keyword evidence="1" id="KW-1133">Transmembrane helix</keyword>
<keyword evidence="3" id="KW-1185">Reference proteome</keyword>
<evidence type="ECO:0008006" key="4">
    <source>
        <dbReference type="Google" id="ProtNLM"/>
    </source>
</evidence>
<gene>
    <name evidence="2" type="ORF">CCMP2556_LOCUS26917</name>
</gene>